<feature type="chain" id="PRO_5001596281" description="Apple domain-containing protein" evidence="4">
    <location>
        <begin position="18"/>
        <end position="190"/>
    </location>
</feature>
<accession>A0A060XRA8</accession>
<organism evidence="6 7">
    <name type="scientific">Oncorhynchus mykiss</name>
    <name type="common">Rainbow trout</name>
    <name type="synonym">Salmo gairdneri</name>
    <dbReference type="NCBI Taxonomy" id="8022"/>
    <lineage>
        <taxon>Eukaryota</taxon>
        <taxon>Metazoa</taxon>
        <taxon>Chordata</taxon>
        <taxon>Craniata</taxon>
        <taxon>Vertebrata</taxon>
        <taxon>Euteleostomi</taxon>
        <taxon>Actinopterygii</taxon>
        <taxon>Neopterygii</taxon>
        <taxon>Teleostei</taxon>
        <taxon>Protacanthopterygii</taxon>
        <taxon>Salmoniformes</taxon>
        <taxon>Salmonidae</taxon>
        <taxon>Salmoninae</taxon>
        <taxon>Oncorhynchus</taxon>
    </lineage>
</organism>
<name>A0A060XRA8_ONCMY</name>
<dbReference type="GO" id="GO:0006508">
    <property type="term" value="P:proteolysis"/>
    <property type="evidence" value="ECO:0007669"/>
    <property type="project" value="InterPro"/>
</dbReference>
<keyword evidence="1" id="KW-0677">Repeat</keyword>
<dbReference type="GO" id="GO:0005576">
    <property type="term" value="C:extracellular region"/>
    <property type="evidence" value="ECO:0007669"/>
    <property type="project" value="InterPro"/>
</dbReference>
<protein>
    <recommendedName>
        <fullName evidence="5">Apple domain-containing protein</fullName>
    </recommendedName>
</protein>
<dbReference type="EMBL" id="FR905459">
    <property type="protein sequence ID" value="CDQ79460.1"/>
    <property type="molecule type" value="Genomic_DNA"/>
</dbReference>
<evidence type="ECO:0000259" key="5">
    <source>
        <dbReference type="PROSITE" id="PS50948"/>
    </source>
</evidence>
<reference evidence="6" key="1">
    <citation type="journal article" date="2014" name="Nat. Commun.">
        <title>The rainbow trout genome provides novel insights into evolution after whole-genome duplication in vertebrates.</title>
        <authorList>
            <person name="Berthelot C."/>
            <person name="Brunet F."/>
            <person name="Chalopin D."/>
            <person name="Juanchich A."/>
            <person name="Bernard M."/>
            <person name="Noel B."/>
            <person name="Bento P."/>
            <person name="Da Silva C."/>
            <person name="Labadie K."/>
            <person name="Alberti A."/>
            <person name="Aury J.M."/>
            <person name="Louis A."/>
            <person name="Dehais P."/>
            <person name="Bardou P."/>
            <person name="Montfort J."/>
            <person name="Klopp C."/>
            <person name="Cabau C."/>
            <person name="Gaspin C."/>
            <person name="Thorgaard G.H."/>
            <person name="Boussaha M."/>
            <person name="Quillet E."/>
            <person name="Guyomard R."/>
            <person name="Galiana D."/>
            <person name="Bobe J."/>
            <person name="Volff J.N."/>
            <person name="Genet C."/>
            <person name="Wincker P."/>
            <person name="Jaillon O."/>
            <person name="Roest Crollius H."/>
            <person name="Guiguen Y."/>
        </authorList>
    </citation>
    <scope>NUCLEOTIDE SEQUENCE [LARGE SCALE GENOMIC DNA]</scope>
</reference>
<reference evidence="6" key="2">
    <citation type="submission" date="2014-03" db="EMBL/GenBank/DDBJ databases">
        <authorList>
            <person name="Genoscope - CEA"/>
        </authorList>
    </citation>
    <scope>NUCLEOTIDE SEQUENCE</scope>
</reference>
<feature type="domain" description="Apple" evidence="5">
    <location>
        <begin position="18"/>
        <end position="94"/>
    </location>
</feature>
<feature type="region of interest" description="Disordered" evidence="3">
    <location>
        <begin position="148"/>
        <end position="174"/>
    </location>
</feature>
<evidence type="ECO:0000256" key="4">
    <source>
        <dbReference type="SAM" id="SignalP"/>
    </source>
</evidence>
<dbReference type="InterPro" id="IPR000177">
    <property type="entry name" value="Apple"/>
</dbReference>
<dbReference type="CDD" id="cd01100">
    <property type="entry name" value="APPLE_Factor_XI_like"/>
    <property type="match status" value="1"/>
</dbReference>
<dbReference type="STRING" id="8022.A0A060XRA8"/>
<dbReference type="PaxDb" id="8022-A0A060XRA8"/>
<feature type="signal peptide" evidence="4">
    <location>
        <begin position="1"/>
        <end position="17"/>
    </location>
</feature>
<keyword evidence="2" id="KW-1015">Disulfide bond</keyword>
<evidence type="ECO:0000256" key="3">
    <source>
        <dbReference type="SAM" id="MobiDB-lite"/>
    </source>
</evidence>
<dbReference type="Proteomes" id="UP000193380">
    <property type="component" value="Unassembled WGS sequence"/>
</dbReference>
<gene>
    <name evidence="6" type="ORF">GSONMT00040188001</name>
</gene>
<dbReference type="AlphaFoldDB" id="A0A060XRA8"/>
<evidence type="ECO:0000313" key="7">
    <source>
        <dbReference type="Proteomes" id="UP000193380"/>
    </source>
</evidence>
<proteinExistence type="predicted"/>
<evidence type="ECO:0000313" key="6">
    <source>
        <dbReference type="EMBL" id="CDQ79460.1"/>
    </source>
</evidence>
<sequence length="190" mass="21464">MCLPLLLLVSLIVVTNSCVRELLKDVCFIYNDIKHFASPNANQCQQSCTQLDACQYFTYIHSRQECYLKGSAGGRAMNVIHLEDRVSGYTLKDCEEKGKKTVSTVKMFLKVPPGVDLNDALVKEQILTQIQAEIAQTDGGASVRWKEQSDGKVFQKKEKEERKKERKSKDTRHDHLNVPSLLVHLVVILG</sequence>
<dbReference type="Gene3D" id="3.50.4.10">
    <property type="entry name" value="Hepatocyte Growth Factor"/>
    <property type="match status" value="1"/>
</dbReference>
<keyword evidence="4" id="KW-0732">Signal</keyword>
<evidence type="ECO:0000256" key="1">
    <source>
        <dbReference type="ARBA" id="ARBA00022737"/>
    </source>
</evidence>
<dbReference type="PROSITE" id="PS50948">
    <property type="entry name" value="PAN"/>
    <property type="match status" value="1"/>
</dbReference>
<evidence type="ECO:0000256" key="2">
    <source>
        <dbReference type="ARBA" id="ARBA00023157"/>
    </source>
</evidence>
<dbReference type="SMART" id="SM00223">
    <property type="entry name" value="APPLE"/>
    <property type="match status" value="1"/>
</dbReference>
<dbReference type="Pfam" id="PF00024">
    <property type="entry name" value="PAN_1"/>
    <property type="match status" value="1"/>
</dbReference>
<dbReference type="InterPro" id="IPR003609">
    <property type="entry name" value="Pan_app"/>
</dbReference>